<keyword evidence="12" id="KW-1185">Reference proteome</keyword>
<dbReference type="Gene3D" id="3.90.1750.10">
    <property type="entry name" value="Hect, E3 ligase catalytic domains"/>
    <property type="match status" value="2"/>
</dbReference>
<evidence type="ECO:0000256" key="2">
    <source>
        <dbReference type="ARBA" id="ARBA00022771"/>
    </source>
</evidence>
<dbReference type="GO" id="GO:0090263">
    <property type="term" value="P:positive regulation of canonical Wnt signaling pathway"/>
    <property type="evidence" value="ECO:0007669"/>
    <property type="project" value="TreeGrafter"/>
</dbReference>
<dbReference type="Gene3D" id="1.10.8.10">
    <property type="entry name" value="DNA helicase RuvA subunit, C-terminal domain"/>
    <property type="match status" value="1"/>
</dbReference>
<dbReference type="SMART" id="SM00396">
    <property type="entry name" value="ZnF_UBR1"/>
    <property type="match status" value="1"/>
</dbReference>
<dbReference type="PROSITE" id="PS51309">
    <property type="entry name" value="PABC"/>
    <property type="match status" value="1"/>
</dbReference>
<dbReference type="SUPFAM" id="SSF56204">
    <property type="entry name" value="Hect, E3 ligase catalytic domain"/>
    <property type="match status" value="1"/>
</dbReference>
<dbReference type="Gene3D" id="1.10.1900.10">
    <property type="entry name" value="c-terminal domain of poly(a) binding protein"/>
    <property type="match status" value="1"/>
</dbReference>
<feature type="compositionally biased region" description="Polar residues" evidence="7">
    <location>
        <begin position="588"/>
        <end position="598"/>
    </location>
</feature>
<evidence type="ECO:0000256" key="6">
    <source>
        <dbReference type="PROSITE-ProRule" id="PRU00508"/>
    </source>
</evidence>
<feature type="compositionally biased region" description="Polar residues" evidence="7">
    <location>
        <begin position="2196"/>
        <end position="2216"/>
    </location>
</feature>
<dbReference type="InterPro" id="IPR035983">
    <property type="entry name" value="Hect_E3_ubiquitin_ligase"/>
</dbReference>
<dbReference type="CDD" id="cd19675">
    <property type="entry name" value="UBR-box_UBR5"/>
    <property type="match status" value="1"/>
</dbReference>
<feature type="compositionally biased region" description="Polar residues" evidence="7">
    <location>
        <begin position="1841"/>
        <end position="1872"/>
    </location>
</feature>
<feature type="compositionally biased region" description="Polar residues" evidence="7">
    <location>
        <begin position="2082"/>
        <end position="2096"/>
    </location>
</feature>
<feature type="region of interest" description="Disordered" evidence="7">
    <location>
        <begin position="252"/>
        <end position="296"/>
    </location>
</feature>
<feature type="region of interest" description="Disordered" evidence="7">
    <location>
        <begin position="1818"/>
        <end position="1890"/>
    </location>
</feature>
<dbReference type="EMBL" id="WJQU01000004">
    <property type="protein sequence ID" value="KAJ6634888.1"/>
    <property type="molecule type" value="Genomic_DNA"/>
</dbReference>
<feature type="compositionally biased region" description="Basic and acidic residues" evidence="7">
    <location>
        <begin position="647"/>
        <end position="658"/>
    </location>
</feature>
<dbReference type="GO" id="GO:0003723">
    <property type="term" value="F:RNA binding"/>
    <property type="evidence" value="ECO:0007669"/>
    <property type="project" value="InterPro"/>
</dbReference>
<dbReference type="GO" id="GO:0043130">
    <property type="term" value="F:ubiquitin binding"/>
    <property type="evidence" value="ECO:0007669"/>
    <property type="project" value="InterPro"/>
</dbReference>
<feature type="region of interest" description="Disordered" evidence="7">
    <location>
        <begin position="1258"/>
        <end position="1279"/>
    </location>
</feature>
<dbReference type="SUPFAM" id="SSF63570">
    <property type="entry name" value="PABC (PABP) domain"/>
    <property type="match status" value="1"/>
</dbReference>
<evidence type="ECO:0000256" key="5">
    <source>
        <dbReference type="PROSITE-ProRule" id="PRU00104"/>
    </source>
</evidence>
<dbReference type="InterPro" id="IPR000569">
    <property type="entry name" value="HECT_dom"/>
</dbReference>
<evidence type="ECO:0000256" key="1">
    <source>
        <dbReference type="ARBA" id="ARBA00022723"/>
    </source>
</evidence>
<feature type="region of interest" description="Disordered" evidence="7">
    <location>
        <begin position="2536"/>
        <end position="2604"/>
    </location>
</feature>
<dbReference type="InterPro" id="IPR003126">
    <property type="entry name" value="Znf_UBR"/>
</dbReference>
<evidence type="ECO:0000256" key="3">
    <source>
        <dbReference type="ARBA" id="ARBA00022786"/>
    </source>
</evidence>
<sequence>MSSLHFVVHPLPGTDELNDRIREIADKINKYGSQTPQILQSLKAPVKQVVIGPAHLGLLLEDGRALRVAFSVIPERLDLSKQEPSKPSKNTATSRQLARSRARILRAGAQVRSSSGTQSSVQSRSTGVIIGSSSSGRSLVTVPAPFVPEDLVSQAQVVLQGKSRNIIIRELQRTNLDVNLAVNNLLSRDDEEGEDAEESSDNYVPEDLISLLDSGFHAADNSVIIDTDTMFPEEMFGYSSIRNLLYSRVRSERNQSNSGSTSGTGTEAGRASGAPASGSGSLNPGSTPSDRDSFSRWRDRQYYGPRRWFQTSREESGWDKDAPDTKKKDAGSGLPLWISDDLELWPERDGPIRFTHIAALHSEFIGVSVKGELHQWRWADTEPYRHHENPNVFHPKTQFLNLTFERVVNISATSIRCTVSTEQNRVATWMDELLGSAGSKLEHPATSFIEFSLEKIVSLYTCTLYTVARMDSGALFWWGVIPFGQRKRLWDKHKAKSKKPVRANANSPEVTVGAQVCMKSSPMYQPGAIGFTISNGVPRVGQLLTAAWDLTDTCRFKLITIPPLPSTAPASSSLTSNDLKDLLKSAMPSSNIIPSTPVSSGSSSKSSGSNKETADRLDMPPPPSPASSTCSDTGSVTSHKRTNKRAAPKEDNDSKKDEESWMLRDVVFVEDVRSIPVGRVLKVDGQYAAVRFPPANGTEIKDEPDWQDCRLMKKDDLQIMKTATTSRIPDCFQKTPRRINLTQNETSTSELLTLAVDGKGIHAIMKTGTKIHYCLFNLSTGRQEHDSGFPTDINSFFGMSQSNVNLTCANECSESVLILRDGNNAIYPLVKDCADAIRDPQWLDLQPIKCLAAASLTLNSVGANLKSQVAIIAFVPEVQFLMPRILRCDLKGFKNAVAQLEADGKQMESVLSERCDGNRNIFHACVSMCTPTSNKEPDSGSAPTNSVGNVGMDCINVNSSGSTSRTDNRVSIREMMRRATQSSMEVASSNNPPPASAEDSVFMPVTFWPTNSEYESHSGDDDSMNGQNSQSSASKLVSSAIYVSDPTERRENSIAMLLQMCQSSAFRPNLKQFLSTKDAQGQTPFMLAVTSRAYQAALILFNVIIEISKGDPVDRDSMIFPPGSAPDQSPLYVLCCNDTCSFTWTGADHINQDIFECKTCGLTGSLCCCTECAKVCHKGHDCKLKRTSPTAYCDCWEKCKCKALIAGNQTKRFDLLRELANDTDLVTKPNSRGEPILLFLIQTVGRQVIEQRQYRSRVRSSTANRKTPSLDVDNDMPDHDLEPPRFARKALDRLLVDWPAVKAMILTGSDVQAKGTQSAENKIFYNESNDQNIYLQSQSGTTLLDKFTHSLFVRCNNDPLDTLLSTLTRELQSEDPVRAEEAQTVARRFIRSVSRIFVIFSLERLPNPDKQRSSTQQKHLQTCRRVFQTLMKISIEELIEIADALIAPVRMGVVRPTAPFSMSSSSSVDNSDDLFSVEPLTPNSVARNAANAPNARQGYKVYNLGSRNVADQQSSFLSPINRYHMRRLEEAAENDAAIDNGQDDEDISEQDDMPNERDRSNIRPSNNLDEDVPDPLRNEDAVMEGESDNEFNFHEAETESDSDDNQSTQDAQRSVQTGATAGSDTGGGSILLLNEDDSDGSSQPDEDGSEDGESDEHSQEEYNPNDEQLERRTTTTGTQRNNLAPQSMQWAIRSRDTNRSVRLTGNSSLVFIDPSALRRTTTANAAVAAAQEPHTMATTASSLARAFGIVLRQVCQLFNTITEFYSNGLLHSNNSMNITYQEANQLHVDMETRLKPTWDWMLTVMDATEAQLRFGASLTHSTDPSHPLHPLHPLNPSQPSTSSVSNLSVPASNYQPRRTGTLENSQNTTGTHTRIVGFSTGTGTDNQRNFDRDGVAQTARREFLTYALSLMRSHSSEHRDSLPVLDVTALRHIAYVLDGIIFYMRAGKENDVDKSDLNIWADLDENENDDGEDEPLDGDDLSDSATYVLGSQQGRRHSFFQRSESTLCLGSTPPDPFNTPMCESLPLADQPHLLQPNARREDLFGIPKQAITIPSNGSEPPGVNSPLELPPTMLGLSPHRNIAQNYDTASTSTAPNATDLEAETGPSEQSDNKFPTVEKVDEETVQDAKLEPIPSTSKGKRKRSEPPENYGNIYMQLKKKNYFDHSEDDSRSYEKEGPQDLSFVKESPSKMDVDSDSAQNFTIESDSGSQSTSEQLPTVSVPSTSSNVSVYDDSLTVRPQIIVTPRKVAAAIESVTAAVLAKNKKSSLSECAAAVDTPITSLPISFPLAALSGSSVGDSLNIMAVSQGTSSLSPSKSVIVRAGKKIEKSCSNPNEVLQHVENMDTQEISAHVTIETTPDLQSRAHEEMAPRGQFFRSSSTATHAPTWDLLLGRWRLSLDLFGRVFMEDVGLEPGSIVSELRGFPVKESRFRRHMEKLRNAQQRDLTLSKMERNRTSLLVQTFKELNTHFGNQNRRIHPPLAFNRVKVTFKDEPGEGSGVARSFYTSIAEALLANEKLPNLEAAQVGTSNASKYSAPFGSMLRHRGSNSRDVPSPSSSRRITGSKTLWRSSREPRRALNYDARPYKPAQESSGNSSTSSANPNDQLPLQLQQLGERLYPKVFALHPANAQKITGMLLEIPHSQLLSILASEENLRLRSDEAMDIIMYRQRSDIVDALIEKNLNSSSGSTQSTSNPTSSKRLNPVVVLEECQLEDNAPLFYSPGKRGFYSPRQGLASPERINAFRNVGRLIGLCLLQNELFPLFLQRHVLKYILGRNIRFHDLAFFDPVVFESLRQLVTDATGNAASVLSDLELNFEISLLPEEGGNSVELVPGGRDVQVNESNLYDYVRMYANYRLVKTQEKALEALRLGVFDVLPSGALESLTGEDLRLLLNGVGDIHVGTLISYTTFNDESSESGDKLLKFKRWLWSIVEKMSNVERQDLVYFWTGSPALPASEDGFQPMPSVTIRPADDAHLPTANTCISRLYIPLYSSKAVLRHKLLLAIKTKNFGFV</sequence>
<dbReference type="SMART" id="SM00517">
    <property type="entry name" value="PolyA"/>
    <property type="match status" value="1"/>
</dbReference>
<dbReference type="GO" id="GO:0008270">
    <property type="term" value="F:zinc ion binding"/>
    <property type="evidence" value="ECO:0007669"/>
    <property type="project" value="UniProtKB-KW"/>
</dbReference>
<keyword evidence="3 5" id="KW-0833">Ubl conjugation pathway</keyword>
<dbReference type="Pfam" id="PF11547">
    <property type="entry name" value="E3_UbLigase_EDD"/>
    <property type="match status" value="1"/>
</dbReference>
<dbReference type="Gene3D" id="3.30.2410.10">
    <property type="entry name" value="Hect, E3 ligase catalytic domain"/>
    <property type="match status" value="1"/>
</dbReference>
<dbReference type="FunFam" id="3.30.2410.10:FF:000008">
    <property type="entry name" value="Putative E3 ubiquitin-protein ligase UBR5"/>
    <property type="match status" value="1"/>
</dbReference>
<feature type="region of interest" description="Disordered" evidence="7">
    <location>
        <begin position="588"/>
        <end position="658"/>
    </location>
</feature>
<feature type="zinc finger region" description="UBR-type" evidence="6">
    <location>
        <begin position="1138"/>
        <end position="1206"/>
    </location>
</feature>
<evidence type="ECO:0000256" key="4">
    <source>
        <dbReference type="ARBA" id="ARBA00022833"/>
    </source>
</evidence>
<evidence type="ECO:0000313" key="12">
    <source>
        <dbReference type="Proteomes" id="UP001151699"/>
    </source>
</evidence>
<evidence type="ECO:0000259" key="8">
    <source>
        <dbReference type="PROSITE" id="PS50237"/>
    </source>
</evidence>
<reference evidence="11" key="1">
    <citation type="submission" date="2022-07" db="EMBL/GenBank/DDBJ databases">
        <authorList>
            <person name="Trinca V."/>
            <person name="Uliana J.V.C."/>
            <person name="Torres T.T."/>
            <person name="Ward R.J."/>
            <person name="Monesi N."/>
        </authorList>
    </citation>
    <scope>NUCLEOTIDE SEQUENCE</scope>
    <source>
        <strain evidence="11">HSMRA1968</strain>
        <tissue evidence="11">Whole embryos</tissue>
    </source>
</reference>
<feature type="compositionally biased region" description="Basic and acidic residues" evidence="7">
    <location>
        <begin position="2161"/>
        <end position="2178"/>
    </location>
</feature>
<proteinExistence type="predicted"/>
<dbReference type="CDD" id="cd14423">
    <property type="entry name" value="CUE_UBR5"/>
    <property type="match status" value="1"/>
</dbReference>
<dbReference type="GO" id="GO:0000209">
    <property type="term" value="P:protein polyubiquitination"/>
    <property type="evidence" value="ECO:0007669"/>
    <property type="project" value="TreeGrafter"/>
</dbReference>
<feature type="compositionally biased region" description="Low complexity" evidence="7">
    <location>
        <begin position="256"/>
        <end position="281"/>
    </location>
</feature>
<keyword evidence="1" id="KW-0479">Metal-binding</keyword>
<dbReference type="InterPro" id="IPR009091">
    <property type="entry name" value="RCC1/BLIP-II"/>
</dbReference>
<dbReference type="PANTHER" id="PTHR46276:SF1">
    <property type="entry name" value="E3 UBIQUITIN-PROTEIN LIGASE UBR5"/>
    <property type="match status" value="1"/>
</dbReference>
<feature type="compositionally biased region" description="Acidic residues" evidence="7">
    <location>
        <begin position="1964"/>
        <end position="1982"/>
    </location>
</feature>
<dbReference type="FunFam" id="1.10.8.10:FF:000009">
    <property type="entry name" value="Putative E3 ubiquitin-protein ligase UBR5"/>
    <property type="match status" value="1"/>
</dbReference>
<dbReference type="Gene3D" id="3.30.2160.10">
    <property type="entry name" value="Hect, E3 ligase catalytic domain"/>
    <property type="match status" value="1"/>
</dbReference>
<dbReference type="GO" id="GO:0005737">
    <property type="term" value="C:cytoplasm"/>
    <property type="evidence" value="ECO:0007669"/>
    <property type="project" value="TreeGrafter"/>
</dbReference>
<dbReference type="GO" id="GO:0005634">
    <property type="term" value="C:nucleus"/>
    <property type="evidence" value="ECO:0007669"/>
    <property type="project" value="TreeGrafter"/>
</dbReference>
<dbReference type="InterPro" id="IPR024725">
    <property type="entry name" value="UBR5_UBA"/>
</dbReference>
<feature type="compositionally biased region" description="Polar residues" evidence="7">
    <location>
        <begin position="979"/>
        <end position="990"/>
    </location>
</feature>
<feature type="active site" description="Glycyl thioester intermediate" evidence="5">
    <location>
        <position position="2980"/>
    </location>
</feature>
<dbReference type="GO" id="GO:0034450">
    <property type="term" value="F:ubiquitin-ubiquitin ligase activity"/>
    <property type="evidence" value="ECO:0007669"/>
    <property type="project" value="TreeGrafter"/>
</dbReference>
<feature type="compositionally biased region" description="Acidic residues" evidence="7">
    <location>
        <begin position="1634"/>
        <end position="1654"/>
    </location>
</feature>
<feature type="compositionally biased region" description="Low complexity" evidence="7">
    <location>
        <begin position="2590"/>
        <end position="2604"/>
    </location>
</feature>
<dbReference type="InterPro" id="IPR036053">
    <property type="entry name" value="PABP-dom"/>
</dbReference>
<dbReference type="PROSITE" id="PS50237">
    <property type="entry name" value="HECT"/>
    <property type="match status" value="1"/>
</dbReference>
<feature type="region of interest" description="Disordered" evidence="7">
    <location>
        <begin position="1012"/>
        <end position="1031"/>
    </location>
</feature>
<evidence type="ECO:0000313" key="11">
    <source>
        <dbReference type="EMBL" id="KAJ6634888.1"/>
    </source>
</evidence>
<comment type="caution">
    <text evidence="11">The sequence shown here is derived from an EMBL/GenBank/DDBJ whole genome shotgun (WGS) entry which is preliminary data.</text>
</comment>
<feature type="compositionally biased region" description="Low complexity" evidence="7">
    <location>
        <begin position="599"/>
        <end position="609"/>
    </location>
</feature>
<protein>
    <submittedName>
        <fullName evidence="11">E3 ubiquitin-protein ligase hyd</fullName>
    </submittedName>
</protein>
<organism evidence="11 12">
    <name type="scientific">Pseudolycoriella hygida</name>
    <dbReference type="NCBI Taxonomy" id="35572"/>
    <lineage>
        <taxon>Eukaryota</taxon>
        <taxon>Metazoa</taxon>
        <taxon>Ecdysozoa</taxon>
        <taxon>Arthropoda</taxon>
        <taxon>Hexapoda</taxon>
        <taxon>Insecta</taxon>
        <taxon>Pterygota</taxon>
        <taxon>Neoptera</taxon>
        <taxon>Endopterygota</taxon>
        <taxon>Diptera</taxon>
        <taxon>Nematocera</taxon>
        <taxon>Sciaroidea</taxon>
        <taxon>Sciaridae</taxon>
        <taxon>Pseudolycoriella</taxon>
    </lineage>
</organism>
<feature type="compositionally biased region" description="Low complexity" evidence="7">
    <location>
        <begin position="1831"/>
        <end position="1840"/>
    </location>
</feature>
<feature type="region of interest" description="Disordered" evidence="7">
    <location>
        <begin position="979"/>
        <end position="1000"/>
    </location>
</feature>
<accession>A0A9Q0RWH7</accession>
<dbReference type="PROSITE" id="PS51157">
    <property type="entry name" value="ZF_UBR"/>
    <property type="match status" value="1"/>
</dbReference>
<evidence type="ECO:0000259" key="9">
    <source>
        <dbReference type="PROSITE" id="PS51157"/>
    </source>
</evidence>
<dbReference type="InterPro" id="IPR047503">
    <property type="entry name" value="UBR-box_UBR5"/>
</dbReference>
<feature type="domain" description="HECT" evidence="8">
    <location>
        <begin position="2728"/>
        <end position="3011"/>
    </location>
</feature>
<dbReference type="InterPro" id="IPR002004">
    <property type="entry name" value="PABP_HYD_C"/>
</dbReference>
<dbReference type="OrthoDB" id="298098at2759"/>
<keyword evidence="2" id="KW-0863">Zinc-finger</keyword>
<evidence type="ECO:0000256" key="7">
    <source>
        <dbReference type="SAM" id="MobiDB-lite"/>
    </source>
</evidence>
<evidence type="ECO:0000259" key="10">
    <source>
        <dbReference type="PROSITE" id="PS51309"/>
    </source>
</evidence>
<feature type="compositionally biased region" description="Polar residues" evidence="7">
    <location>
        <begin position="1605"/>
        <end position="1616"/>
    </location>
</feature>
<dbReference type="Pfam" id="PF00658">
    <property type="entry name" value="MLLE"/>
    <property type="match status" value="1"/>
</dbReference>
<name>A0A9Q0RWH7_9DIPT</name>
<feature type="region of interest" description="Disordered" evidence="7">
    <location>
        <begin position="1964"/>
        <end position="1984"/>
    </location>
</feature>
<dbReference type="Proteomes" id="UP001151699">
    <property type="component" value="Chromosome C"/>
</dbReference>
<feature type="compositionally biased region" description="Low complexity" evidence="7">
    <location>
        <begin position="2548"/>
        <end position="2559"/>
    </location>
</feature>
<keyword evidence="4" id="KW-0862">Zinc</keyword>
<feature type="domain" description="PABC" evidence="10">
    <location>
        <begin position="2592"/>
        <end position="2669"/>
    </location>
</feature>
<feature type="compositionally biased region" description="Acidic residues" evidence="7">
    <location>
        <begin position="1541"/>
        <end position="1553"/>
    </location>
</feature>
<gene>
    <name evidence="11" type="primary">hyd</name>
    <name evidence="11" type="ORF">Bhyg_13469</name>
</gene>
<feature type="domain" description="UBR-type" evidence="9">
    <location>
        <begin position="1138"/>
        <end position="1206"/>
    </location>
</feature>
<feature type="region of interest" description="Disordered" evidence="7">
    <location>
        <begin position="2051"/>
        <end position="2225"/>
    </location>
</feature>
<feature type="region of interest" description="Disordered" evidence="7">
    <location>
        <begin position="1533"/>
        <end position="1578"/>
    </location>
</feature>
<dbReference type="SMART" id="SM00119">
    <property type="entry name" value="HECTc"/>
    <property type="match status" value="1"/>
</dbReference>
<feature type="region of interest" description="Disordered" evidence="7">
    <location>
        <begin position="1595"/>
        <end position="1688"/>
    </location>
</feature>
<dbReference type="SUPFAM" id="SSF50985">
    <property type="entry name" value="RCC1/BLIP-II"/>
    <property type="match status" value="1"/>
</dbReference>
<dbReference type="Pfam" id="PF00632">
    <property type="entry name" value="HECT"/>
    <property type="match status" value="1"/>
</dbReference>
<dbReference type="PANTHER" id="PTHR46276">
    <property type="entry name" value="E3 UBIQUITIN-PROTEIN LIGASE UBR5"/>
    <property type="match status" value="1"/>
</dbReference>